<reference evidence="5" key="1">
    <citation type="journal article" date="2019" name="Int. J. Syst. Evol. Microbiol.">
        <title>The Global Catalogue of Microorganisms (GCM) 10K type strain sequencing project: providing services to taxonomists for standard genome sequencing and annotation.</title>
        <authorList>
            <consortium name="The Broad Institute Genomics Platform"/>
            <consortium name="The Broad Institute Genome Sequencing Center for Infectious Disease"/>
            <person name="Wu L."/>
            <person name="Ma J."/>
        </authorList>
    </citation>
    <scope>NUCLEOTIDE SEQUENCE [LARGE SCALE GENOMIC DNA]</scope>
    <source>
        <strain evidence="5">JCM 31202</strain>
    </source>
</reference>
<feature type="signal peptide" evidence="2">
    <location>
        <begin position="1"/>
        <end position="28"/>
    </location>
</feature>
<keyword evidence="5" id="KW-1185">Reference proteome</keyword>
<dbReference type="EMBL" id="JBHTJA010000102">
    <property type="protein sequence ID" value="MFD0904858.1"/>
    <property type="molecule type" value="Genomic_DNA"/>
</dbReference>
<evidence type="ECO:0000313" key="4">
    <source>
        <dbReference type="EMBL" id="MFD0904858.1"/>
    </source>
</evidence>
<organism evidence="4 5">
    <name type="scientific">Actinomadura sediminis</name>
    <dbReference type="NCBI Taxonomy" id="1038904"/>
    <lineage>
        <taxon>Bacteria</taxon>
        <taxon>Bacillati</taxon>
        <taxon>Actinomycetota</taxon>
        <taxon>Actinomycetes</taxon>
        <taxon>Streptosporangiales</taxon>
        <taxon>Thermomonosporaceae</taxon>
        <taxon>Actinomadura</taxon>
    </lineage>
</organism>
<evidence type="ECO:0000256" key="2">
    <source>
        <dbReference type="SAM" id="SignalP"/>
    </source>
</evidence>
<feature type="chain" id="PRO_5046597073" evidence="2">
    <location>
        <begin position="29"/>
        <end position="397"/>
    </location>
</feature>
<dbReference type="RefSeq" id="WP_378305156.1">
    <property type="nucleotide sequence ID" value="NZ_JBHTJA010000102.1"/>
</dbReference>
<feature type="domain" description="Phytase-like" evidence="3">
    <location>
        <begin position="72"/>
        <end position="381"/>
    </location>
</feature>
<dbReference type="Proteomes" id="UP001596972">
    <property type="component" value="Unassembled WGS sequence"/>
</dbReference>
<accession>A0ABW3F154</accession>
<evidence type="ECO:0000256" key="1">
    <source>
        <dbReference type="SAM" id="MobiDB-lite"/>
    </source>
</evidence>
<sequence>MDDKKVLRGGAVLAAALLVAGPAPGAAAAAPAAGPEPRAGAGAQHADAAPGVRISRFLGERRLPHKPEFEGTTVGGLSGMDRDPRTGTWYFISDDRWRYDPARFYTGHVDIDPRTGAFSGVRISGVRTLQRPDGGPYPGFGEPGSADPEAIRFDPRGNRLLWGNEGDRPDAAHPGIALSPLSVQWAGTDGGYRGALPLPANLEQTAEDRGPRRNYGFEAVAVAPHRIAAMAEGPRYEDGVPPTAERGAPVRLTLWNRDGDLRAQHAYRVEPLPAAPVPADGDADSGVSEILAIDDHRYLALERSWMQGVGYRVRLYAFDVRGATDVLRRDRLDAPYRPVSKRLVADLGRYADPTQNLEAMAWGPRLRTGERTLLIGSDDNFDEREVTQFLAFAVRAR</sequence>
<evidence type="ECO:0000259" key="3">
    <source>
        <dbReference type="Pfam" id="PF13449"/>
    </source>
</evidence>
<comment type="caution">
    <text evidence="4">The sequence shown here is derived from an EMBL/GenBank/DDBJ whole genome shotgun (WGS) entry which is preliminary data.</text>
</comment>
<proteinExistence type="predicted"/>
<keyword evidence="2" id="KW-0732">Signal</keyword>
<feature type="region of interest" description="Disordered" evidence="1">
    <location>
        <begin position="127"/>
        <end position="147"/>
    </location>
</feature>
<dbReference type="Pfam" id="PF13449">
    <property type="entry name" value="Phytase-like"/>
    <property type="match status" value="1"/>
</dbReference>
<evidence type="ECO:0000313" key="5">
    <source>
        <dbReference type="Proteomes" id="UP001596972"/>
    </source>
</evidence>
<protein>
    <submittedName>
        <fullName evidence="4">Esterase-like activity of phytase family protein</fullName>
    </submittedName>
</protein>
<name>A0ABW3F154_9ACTN</name>
<dbReference type="InterPro" id="IPR027372">
    <property type="entry name" value="Phytase-like_dom"/>
</dbReference>
<feature type="region of interest" description="Disordered" evidence="1">
    <location>
        <begin position="26"/>
        <end position="47"/>
    </location>
</feature>
<gene>
    <name evidence="4" type="ORF">ACFQ11_31065</name>
</gene>